<organism evidence="1 2">
    <name type="scientific">Riemerella anatipestifer</name>
    <name type="common">Moraxella anatipestifer</name>
    <dbReference type="NCBI Taxonomy" id="34085"/>
    <lineage>
        <taxon>Bacteria</taxon>
        <taxon>Pseudomonadati</taxon>
        <taxon>Bacteroidota</taxon>
        <taxon>Flavobacteriia</taxon>
        <taxon>Flavobacteriales</taxon>
        <taxon>Weeksellaceae</taxon>
        <taxon>Riemerella</taxon>
    </lineage>
</organism>
<evidence type="ECO:0000313" key="1">
    <source>
        <dbReference type="EMBL" id="MCW0524120.1"/>
    </source>
</evidence>
<protein>
    <submittedName>
        <fullName evidence="1">Uncharacterized protein</fullName>
    </submittedName>
</protein>
<reference evidence="1" key="1">
    <citation type="submission" date="2022-10" db="EMBL/GenBank/DDBJ databases">
        <title>Sifting through the core-genome to identify putative cross-protective antigens against Riemerella anatipestifer.</title>
        <authorList>
            <person name="Zheng X."/>
            <person name="Zhang W."/>
        </authorList>
    </citation>
    <scope>NUCLEOTIDE SEQUENCE</scope>
    <source>
        <strain evidence="1">ZWRA178</strain>
    </source>
</reference>
<dbReference type="RefSeq" id="WP_064969412.1">
    <property type="nucleotide sequence ID" value="NZ_CP029760.1"/>
</dbReference>
<sequence>MNQYIIIHKKSERKITLSYDRTFGLLRAVELSEARWTEVDINIVLRHANKLRTEVAFIKKMEEKDPDFDYLEMPKDLRFEVFWNLYGYKKGKIATTQKAWNALSEADKIEVLLYIPKFKETKKIDKTAMPYPSTFLNQKYWLADKI</sequence>
<dbReference type="AlphaFoldDB" id="A0AAP3ALV8"/>
<dbReference type="Proteomes" id="UP001207440">
    <property type="component" value="Unassembled WGS sequence"/>
</dbReference>
<dbReference type="EMBL" id="JAOZYT010000042">
    <property type="protein sequence ID" value="MCW0524120.1"/>
    <property type="molecule type" value="Genomic_DNA"/>
</dbReference>
<evidence type="ECO:0000313" key="2">
    <source>
        <dbReference type="Proteomes" id="UP001207440"/>
    </source>
</evidence>
<name>A0AAP3ALV8_RIEAN</name>
<accession>A0AAP3ALV8</accession>
<gene>
    <name evidence="1" type="ORF">OKE68_07320</name>
</gene>
<proteinExistence type="predicted"/>
<comment type="caution">
    <text evidence="1">The sequence shown here is derived from an EMBL/GenBank/DDBJ whole genome shotgun (WGS) entry which is preliminary data.</text>
</comment>